<dbReference type="SUPFAM" id="SSF51905">
    <property type="entry name" value="FAD/NAD(P)-binding domain"/>
    <property type="match status" value="1"/>
</dbReference>
<keyword evidence="1" id="KW-1133">Transmembrane helix</keyword>
<keyword evidence="4" id="KW-1185">Reference proteome</keyword>
<name>D7UWP8_LISGR</name>
<reference evidence="3" key="1">
    <citation type="submission" date="2010-06" db="EMBL/GenBank/DDBJ databases">
        <authorList>
            <person name="Muzny D."/>
            <person name="Qin X."/>
            <person name="Buhay C."/>
            <person name="Dugan-Rocha S."/>
            <person name="Ding Y."/>
            <person name="Chen G."/>
            <person name="Hawes A."/>
            <person name="Holder M."/>
            <person name="Jhangiani S."/>
            <person name="Johnson A."/>
            <person name="Khan Z."/>
            <person name="Li Z."/>
            <person name="Liu W."/>
            <person name="Liu X."/>
            <person name="Perez L."/>
            <person name="Shen H."/>
            <person name="Wang Q."/>
            <person name="Watt J."/>
            <person name="Xi L."/>
            <person name="Xin Y."/>
            <person name="Zhou J."/>
            <person name="Deng J."/>
            <person name="Jiang H."/>
            <person name="Liu Y."/>
            <person name="Qu J."/>
            <person name="Song X.-Z."/>
            <person name="Zhang L."/>
            <person name="Villasana D."/>
            <person name="Johnson A."/>
            <person name="Liu J."/>
            <person name="Liyanage D."/>
            <person name="Lorensuhewa L."/>
            <person name="Robinson T."/>
            <person name="Song A."/>
            <person name="Song B.-B."/>
            <person name="Dinh H."/>
            <person name="Thornton R."/>
            <person name="Coyle M."/>
            <person name="Francisco L."/>
            <person name="Jackson L."/>
            <person name="Javaid M."/>
            <person name="Korchina V."/>
            <person name="Kovar C."/>
            <person name="Mata R."/>
            <person name="Mathew T."/>
            <person name="Ngo R."/>
            <person name="Nguyen L."/>
            <person name="Nguyen N."/>
            <person name="Okwuonu G."/>
            <person name="Ongeri F."/>
            <person name="Pham C."/>
            <person name="Simmons D."/>
            <person name="Wilczek-Boney K."/>
            <person name="Hale W."/>
            <person name="Jakkamsetti A."/>
            <person name="Pham P."/>
            <person name="Ruth R."/>
            <person name="San Lucas F."/>
            <person name="Warren J."/>
            <person name="Zhang J."/>
            <person name="Zhao Z."/>
            <person name="Zhou C."/>
            <person name="Zhu D."/>
            <person name="Lee S."/>
            <person name="Bess C."/>
            <person name="Blankenburg K."/>
            <person name="Forbes L."/>
            <person name="Fu Q."/>
            <person name="Gubbala S."/>
            <person name="Hirani K."/>
            <person name="Jayaseelan J.C."/>
            <person name="Lara F."/>
            <person name="Munidasa M."/>
            <person name="Palculict T."/>
            <person name="Patil S."/>
            <person name="Pu L.-L."/>
            <person name="Saada N."/>
            <person name="Tang L."/>
            <person name="Weissenberger G."/>
            <person name="Zhu Y."/>
            <person name="Hemphill L."/>
            <person name="Shang Y."/>
            <person name="Youmans B."/>
            <person name="Ayvaz T."/>
            <person name="Ross M."/>
            <person name="Santibanez J."/>
            <person name="Aqrawi P."/>
            <person name="Gross S."/>
            <person name="Joshi V."/>
            <person name="Fowler G."/>
            <person name="Nazareth L."/>
            <person name="Reid J."/>
            <person name="Worley K."/>
            <person name="Petrosino J."/>
            <person name="Highlander S."/>
            <person name="Gibbs R."/>
        </authorList>
    </citation>
    <scope>NUCLEOTIDE SEQUENCE [LARGE SCALE GENOMIC DNA]</scope>
    <source>
        <strain evidence="3">DSM 20601</strain>
    </source>
</reference>
<accession>D7UWP8</accession>
<dbReference type="HOGENOM" id="CLU_046973_0_0_9"/>
<dbReference type="PANTHER" id="PTHR43106">
    <property type="entry name" value="DEHYDROGENASE-RELATED"/>
    <property type="match status" value="1"/>
</dbReference>
<keyword evidence="1" id="KW-0812">Transmembrane</keyword>
<gene>
    <name evidence="3" type="ORF">HMPREF0556_10659</name>
</gene>
<keyword evidence="1" id="KW-0472">Membrane</keyword>
<proteinExistence type="predicted"/>
<evidence type="ECO:0000256" key="1">
    <source>
        <dbReference type="SAM" id="Phobius"/>
    </source>
</evidence>
<dbReference type="Gene3D" id="3.50.50.60">
    <property type="entry name" value="FAD/NAD(P)-binding domain"/>
    <property type="match status" value="1"/>
</dbReference>
<dbReference type="RefSeq" id="WP_003757585.1">
    <property type="nucleotide sequence ID" value="NZ_GL538353.1"/>
</dbReference>
<sequence length="439" mass="48276">MIKLNESRNEGSRMYDIVIIGAGVSGVFTALGLLGSGKKVLVIEKGRPLPERLQSDKPDAAFMGFGGLGISEGKYNFTNDFGGELAEKIGEQQAQGYAAKVEQVLNGYGAEKVETYITGHVDWQERAEKLGFSVLTTMTKHLGRETSIAVFAAFFQALQAEFDFSFDTEVAMLQKEMSSFSLTLASQDVIQAKQIVIATGRSGNTWLQEIAANWELEFAPARLDLGLRVEMPGDQLDQLLQGAKEIKLRYGETFTYCMNRHGNVIRKRQEGLVMPDGQNYREAGASTNLNFTLFYPKYFPTATAANAYLQKVVGGINQGEERIVAGRLTELDDHFQANNLEVEPTLEADFSDLTAEIPAEYVTATTDFLKQLETLLDRPINGDTVVYGMDSKLYTPKLETNAVFETTITDLYLIGDCSGITSSLSQAAASGLYLADQLR</sequence>
<dbReference type="Pfam" id="PF01266">
    <property type="entry name" value="DAO"/>
    <property type="match status" value="1"/>
</dbReference>
<feature type="transmembrane region" description="Helical" evidence="1">
    <location>
        <begin position="14"/>
        <end position="35"/>
    </location>
</feature>
<organism evidence="3 4">
    <name type="scientific">Listeria grayi DSM 20601</name>
    <dbReference type="NCBI Taxonomy" id="525367"/>
    <lineage>
        <taxon>Bacteria</taxon>
        <taxon>Bacillati</taxon>
        <taxon>Bacillota</taxon>
        <taxon>Bacilli</taxon>
        <taxon>Bacillales</taxon>
        <taxon>Listeriaceae</taxon>
        <taxon>Listeria</taxon>
    </lineage>
</organism>
<dbReference type="InterPro" id="IPR036188">
    <property type="entry name" value="FAD/NAD-bd_sf"/>
</dbReference>
<dbReference type="InterPro" id="IPR006076">
    <property type="entry name" value="FAD-dep_OxRdtase"/>
</dbReference>
<dbReference type="AlphaFoldDB" id="D7UWP8"/>
<dbReference type="PANTHER" id="PTHR43106:SF1">
    <property type="entry name" value="DEHYDROGENASE-RELATED"/>
    <property type="match status" value="1"/>
</dbReference>
<evidence type="ECO:0000313" key="4">
    <source>
        <dbReference type="Proteomes" id="UP000010119"/>
    </source>
</evidence>
<evidence type="ECO:0000313" key="3">
    <source>
        <dbReference type="EMBL" id="EFI84106.1"/>
    </source>
</evidence>
<evidence type="ECO:0000259" key="2">
    <source>
        <dbReference type="Pfam" id="PF01266"/>
    </source>
</evidence>
<protein>
    <submittedName>
        <fullName evidence="3">Pyridine nucleotide-disulfide oxidoreductase</fullName>
    </submittedName>
</protein>
<feature type="domain" description="FAD dependent oxidoreductase" evidence="2">
    <location>
        <begin position="16"/>
        <end position="47"/>
    </location>
</feature>
<dbReference type="eggNOG" id="COG2509">
    <property type="taxonomic scope" value="Bacteria"/>
</dbReference>
<dbReference type="EMBL" id="ACCR02000003">
    <property type="protein sequence ID" value="EFI84106.1"/>
    <property type="molecule type" value="Genomic_DNA"/>
</dbReference>
<comment type="caution">
    <text evidence="3">The sequence shown here is derived from an EMBL/GenBank/DDBJ whole genome shotgun (WGS) entry which is preliminary data.</text>
</comment>
<dbReference type="Proteomes" id="UP000010119">
    <property type="component" value="Unassembled WGS sequence"/>
</dbReference>